<dbReference type="InterPro" id="IPR021463">
    <property type="entry name" value="Methyltransf_34"/>
</dbReference>
<protein>
    <recommendedName>
        <fullName evidence="4">25S rRNA (Uridine(2843)-N(3))-methyltransferase</fullName>
    </recommendedName>
</protein>
<evidence type="ECO:0000313" key="2">
    <source>
        <dbReference type="EMBL" id="KXX83134.1"/>
    </source>
</evidence>
<dbReference type="VEuPathDB" id="FungiDB:MMYC01_200364"/>
<dbReference type="EMBL" id="LCTW02000003">
    <property type="protein sequence ID" value="KXX83134.1"/>
    <property type="molecule type" value="Genomic_DNA"/>
</dbReference>
<evidence type="ECO:0008006" key="4">
    <source>
        <dbReference type="Google" id="ProtNLM"/>
    </source>
</evidence>
<dbReference type="STRING" id="100816.A0A175WJW1"/>
<dbReference type="AlphaFoldDB" id="A0A175WJW1"/>
<evidence type="ECO:0000313" key="3">
    <source>
        <dbReference type="Proteomes" id="UP000078237"/>
    </source>
</evidence>
<gene>
    <name evidence="2" type="ORF">MMYC01_200364</name>
</gene>
<dbReference type="OrthoDB" id="6419443at2759"/>
<organism evidence="2 3">
    <name type="scientific">Madurella mycetomatis</name>
    <dbReference type="NCBI Taxonomy" id="100816"/>
    <lineage>
        <taxon>Eukaryota</taxon>
        <taxon>Fungi</taxon>
        <taxon>Dikarya</taxon>
        <taxon>Ascomycota</taxon>
        <taxon>Pezizomycotina</taxon>
        <taxon>Sordariomycetes</taxon>
        <taxon>Sordariomycetidae</taxon>
        <taxon>Sordariales</taxon>
        <taxon>Sordariales incertae sedis</taxon>
        <taxon>Madurella</taxon>
    </lineage>
</organism>
<sequence>MAGKKGAPSGPARAKANNHTRRKNQPDSAHTALSSKHGKDDQYQKQSISDSDIRHQQRVLDVFRHAFPEVLSSPNLTTTLQSVKQALFERDFAKAFGDPEHLAVYAARWSPTRALCYASVLGGIKEQLELISSSPAQADSTENGENGDGQQAPQELKVLSIGGGAAELVALGAFLNQSPSLSGSITLLDSGPWANVVSQLTAGLTTPPPLSKYASSAAKLSNTAMVSPSRLNPTFFQHDALTFGNEGLGALLGHSPLLITVLFTLNEIFTTNGIGKTTAFLLDLTSSTPVGSLLLVVDSPGSYSEASVGKDAKRYPMQWLLDRIMLGTRRDPVNGRRWAKLESQDSVWFRLAGPEALDYPIPLENMRYQMHLYKAEDASLDED</sequence>
<feature type="region of interest" description="Disordered" evidence="1">
    <location>
        <begin position="1"/>
        <end position="52"/>
    </location>
</feature>
<comment type="caution">
    <text evidence="2">The sequence shown here is derived from an EMBL/GenBank/DDBJ whole genome shotgun (WGS) entry which is preliminary data.</text>
</comment>
<name>A0A175WJW1_9PEZI</name>
<proteinExistence type="predicted"/>
<dbReference type="Pfam" id="PF11312">
    <property type="entry name" value="Methyltransf_34"/>
    <property type="match status" value="1"/>
</dbReference>
<keyword evidence="3" id="KW-1185">Reference proteome</keyword>
<accession>A0A175WJW1</accession>
<evidence type="ECO:0000256" key="1">
    <source>
        <dbReference type="SAM" id="MobiDB-lite"/>
    </source>
</evidence>
<dbReference type="Proteomes" id="UP000078237">
    <property type="component" value="Unassembled WGS sequence"/>
</dbReference>
<reference evidence="2 3" key="1">
    <citation type="journal article" date="2016" name="Genome Announc.">
        <title>Genome Sequence of Madurella mycetomatis mm55, Isolated from a Human Mycetoma Case in Sudan.</title>
        <authorList>
            <person name="Smit S."/>
            <person name="Derks M.F."/>
            <person name="Bervoets S."/>
            <person name="Fahal A."/>
            <person name="van Leeuwen W."/>
            <person name="van Belkum A."/>
            <person name="van de Sande W.W."/>
        </authorList>
    </citation>
    <scope>NUCLEOTIDE SEQUENCE [LARGE SCALE GENOMIC DNA]</scope>
    <source>
        <strain evidence="3">mm55</strain>
    </source>
</reference>